<dbReference type="PROSITE" id="PS50404">
    <property type="entry name" value="GST_NTER"/>
    <property type="match status" value="1"/>
</dbReference>
<dbReference type="PROSITE" id="PS51353">
    <property type="entry name" value="ARSC"/>
    <property type="match status" value="1"/>
</dbReference>
<evidence type="ECO:0000313" key="4">
    <source>
        <dbReference type="Proteomes" id="UP000006851"/>
    </source>
</evidence>
<accession>F2N9D8</accession>
<comment type="similarity">
    <text evidence="1">Belongs to the ArsC family.</text>
</comment>
<organism evidence="3 4">
    <name type="scientific">Coriobacterium glomerans (strain ATCC 49209 / DSM 20642 / JCM 10262 / PW2)</name>
    <dbReference type="NCBI Taxonomy" id="700015"/>
    <lineage>
        <taxon>Bacteria</taxon>
        <taxon>Bacillati</taxon>
        <taxon>Actinomycetota</taxon>
        <taxon>Coriobacteriia</taxon>
        <taxon>Coriobacteriales</taxon>
        <taxon>Coriobacteriaceae</taxon>
        <taxon>Coriobacterium</taxon>
    </lineage>
</organism>
<feature type="domain" description="GST N-terminal" evidence="2">
    <location>
        <begin position="3"/>
        <end position="82"/>
    </location>
</feature>
<dbReference type="OrthoDB" id="8991911at2"/>
<dbReference type="RefSeq" id="WP_013709628.1">
    <property type="nucleotide sequence ID" value="NC_015389.1"/>
</dbReference>
<evidence type="ECO:0000256" key="1">
    <source>
        <dbReference type="PROSITE-ProRule" id="PRU01282"/>
    </source>
</evidence>
<dbReference type="InterPro" id="IPR036249">
    <property type="entry name" value="Thioredoxin-like_sf"/>
</dbReference>
<dbReference type="Gene3D" id="3.40.30.10">
    <property type="entry name" value="Glutaredoxin"/>
    <property type="match status" value="1"/>
</dbReference>
<name>F2N9D8_CORGP</name>
<proteinExistence type="inferred from homology"/>
<keyword evidence="4" id="KW-1185">Reference proteome</keyword>
<dbReference type="PROSITE" id="PS51354">
    <property type="entry name" value="GLUTAREDOXIN_2"/>
    <property type="match status" value="1"/>
</dbReference>
<dbReference type="Proteomes" id="UP000006851">
    <property type="component" value="Chromosome"/>
</dbReference>
<evidence type="ECO:0000259" key="2">
    <source>
        <dbReference type="PROSITE" id="PS50404"/>
    </source>
</evidence>
<gene>
    <name evidence="3" type="ordered locus">Corgl_1791</name>
</gene>
<protein>
    <submittedName>
        <fullName evidence="3">Glutaredoxin</fullName>
    </submittedName>
</protein>
<dbReference type="HOGENOM" id="CLU_026126_8_1_11"/>
<dbReference type="CDD" id="cd00570">
    <property type="entry name" value="GST_N_family"/>
    <property type="match status" value="1"/>
</dbReference>
<dbReference type="KEGG" id="cgo:Corgl_1791"/>
<dbReference type="eggNOG" id="COG0695">
    <property type="taxonomic scope" value="Bacteria"/>
</dbReference>
<dbReference type="AlphaFoldDB" id="F2N9D8"/>
<dbReference type="EMBL" id="CP002628">
    <property type="protein sequence ID" value="AEB07886.1"/>
    <property type="molecule type" value="Genomic_DNA"/>
</dbReference>
<dbReference type="STRING" id="700015.Corgl_1791"/>
<sequence>MSDTLELYYMPTCPFCRRVLNYMEVHNIDIPRHDITSEPTARTTLEEQGGKMQVPCLFINGKPLFESDDIITFLETAFHVNDEGDQSIQDVVQTEAGD</sequence>
<dbReference type="Pfam" id="PF13417">
    <property type="entry name" value="GST_N_3"/>
    <property type="match status" value="1"/>
</dbReference>
<dbReference type="InterPro" id="IPR004045">
    <property type="entry name" value="Glutathione_S-Trfase_N"/>
</dbReference>
<evidence type="ECO:0000313" key="3">
    <source>
        <dbReference type="EMBL" id="AEB07886.1"/>
    </source>
</evidence>
<dbReference type="SUPFAM" id="SSF52833">
    <property type="entry name" value="Thioredoxin-like"/>
    <property type="match status" value="1"/>
</dbReference>
<reference evidence="4" key="1">
    <citation type="journal article" date="2013" name="Stand. Genomic Sci.">
        <title>Complete genome sequence of Coriobacterium glomerans type strain (PW2(T)) from the midgut of Pyrrhocoris apterus L. (red soldier bug).</title>
        <authorList>
            <person name="Stackebrandt E."/>
            <person name="Zeytun A."/>
            <person name="Lapidus A."/>
            <person name="Nolan M."/>
            <person name="Lucas S."/>
            <person name="Hammon N."/>
            <person name="Deshpande S."/>
            <person name="Cheng J.F."/>
            <person name="Tapia R."/>
            <person name="Goodwin L.A."/>
            <person name="Pitluck S."/>
            <person name="Liolios K."/>
            <person name="Pagani I."/>
            <person name="Ivanova N."/>
            <person name="Mavromatis K."/>
            <person name="Mikhailova N."/>
            <person name="Huntemann M."/>
            <person name="Pati A."/>
            <person name="Chen A."/>
            <person name="Palaniappan K."/>
            <person name="Chang Y.J."/>
            <person name="Land M."/>
            <person name="Hauser L."/>
            <person name="Rohde M."/>
            <person name="Pukall R."/>
            <person name="Goker M."/>
            <person name="Detter J.C."/>
            <person name="Woyke T."/>
            <person name="Bristow J."/>
            <person name="Eisen J.A."/>
            <person name="Markowitz V."/>
            <person name="Hugenholtz P."/>
            <person name="Kyrpides N.C."/>
            <person name="Klenk H.P."/>
        </authorList>
    </citation>
    <scope>NUCLEOTIDE SEQUENCE</scope>
    <source>
        <strain evidence="4">ATCC 49209 / DSM 20642 / JCM 10262 / PW2</strain>
    </source>
</reference>
<dbReference type="InterPro" id="IPR006660">
    <property type="entry name" value="Arsenate_reductase-like"/>
</dbReference>